<protein>
    <submittedName>
        <fullName evidence="2">Uncharacterized protein</fullName>
    </submittedName>
</protein>
<evidence type="ECO:0000313" key="3">
    <source>
        <dbReference type="Proteomes" id="UP000199048"/>
    </source>
</evidence>
<dbReference type="Proteomes" id="UP000199048">
    <property type="component" value="Unassembled WGS sequence"/>
</dbReference>
<accession>A0A1I4H497</accession>
<dbReference type="RefSeq" id="WP_092037934.1">
    <property type="nucleotide sequence ID" value="NZ_FOTK01000004.1"/>
</dbReference>
<sequence length="187" mass="21241">MPWVNRTVRPYVHYLAQRQARRTPGRPAREWPARRFETLKATDPLALATNPIWLLAPLTAEARTAFSRCDLEFWAVRNPADEDPFALVIRPDRYLHARGFRGDIDVSEAPVHVRMTRYDSTLVVARDLVFTCGGGTGVEGLRWLCHALDDTHISGDPNLDFWRQPRRPVPPAPIPDEDIEQLGSLAP</sequence>
<name>A0A1I4H497_9HYPH</name>
<dbReference type="AlphaFoldDB" id="A0A1I4H497"/>
<feature type="region of interest" description="Disordered" evidence="1">
    <location>
        <begin position="162"/>
        <end position="187"/>
    </location>
</feature>
<proteinExistence type="predicted"/>
<keyword evidence="3" id="KW-1185">Reference proteome</keyword>
<reference evidence="3" key="1">
    <citation type="submission" date="2016-10" db="EMBL/GenBank/DDBJ databases">
        <authorList>
            <person name="Varghese N."/>
            <person name="Submissions S."/>
        </authorList>
    </citation>
    <scope>NUCLEOTIDE SEQUENCE [LARGE SCALE GENOMIC DNA]</scope>
    <source>
        <strain evidence="3">BL36</strain>
    </source>
</reference>
<organism evidence="2 3">
    <name type="scientific">Methylobacterium pseudosasicola</name>
    <dbReference type="NCBI Taxonomy" id="582667"/>
    <lineage>
        <taxon>Bacteria</taxon>
        <taxon>Pseudomonadati</taxon>
        <taxon>Pseudomonadota</taxon>
        <taxon>Alphaproteobacteria</taxon>
        <taxon>Hyphomicrobiales</taxon>
        <taxon>Methylobacteriaceae</taxon>
        <taxon>Methylobacterium</taxon>
    </lineage>
</organism>
<evidence type="ECO:0000256" key="1">
    <source>
        <dbReference type="SAM" id="MobiDB-lite"/>
    </source>
</evidence>
<dbReference type="EMBL" id="FOTK01000004">
    <property type="protein sequence ID" value="SFL37098.1"/>
    <property type="molecule type" value="Genomic_DNA"/>
</dbReference>
<gene>
    <name evidence="2" type="ORF">SAMN05192568_100427</name>
</gene>
<evidence type="ECO:0000313" key="2">
    <source>
        <dbReference type="EMBL" id="SFL37098.1"/>
    </source>
</evidence>